<dbReference type="GO" id="GO:0006351">
    <property type="term" value="P:DNA-templated transcription"/>
    <property type="evidence" value="ECO:0007669"/>
    <property type="project" value="TreeGrafter"/>
</dbReference>
<evidence type="ECO:0000256" key="3">
    <source>
        <dbReference type="ARBA" id="ARBA00023015"/>
    </source>
</evidence>
<dbReference type="InterPro" id="IPR000847">
    <property type="entry name" value="LysR_HTH_N"/>
</dbReference>
<dbReference type="Gene3D" id="3.40.190.290">
    <property type="match status" value="1"/>
</dbReference>
<evidence type="ECO:0000259" key="6">
    <source>
        <dbReference type="PROSITE" id="PS50931"/>
    </source>
</evidence>
<gene>
    <name evidence="7" type="ORF">SAMN05444169_5535</name>
</gene>
<evidence type="ECO:0000256" key="5">
    <source>
        <dbReference type="ARBA" id="ARBA00023163"/>
    </source>
</evidence>
<dbReference type="GO" id="GO:0003700">
    <property type="term" value="F:DNA-binding transcription factor activity"/>
    <property type="evidence" value="ECO:0007669"/>
    <property type="project" value="InterPro"/>
</dbReference>
<dbReference type="GO" id="GO:0043565">
    <property type="term" value="F:sequence-specific DNA binding"/>
    <property type="evidence" value="ECO:0007669"/>
    <property type="project" value="TreeGrafter"/>
</dbReference>
<dbReference type="InterPro" id="IPR036390">
    <property type="entry name" value="WH_DNA-bd_sf"/>
</dbReference>
<dbReference type="FunFam" id="1.10.10.10:FF:000001">
    <property type="entry name" value="LysR family transcriptional regulator"/>
    <property type="match status" value="1"/>
</dbReference>
<organism evidence="7 8">
    <name type="scientific">Bradyrhizobium erythrophlei</name>
    <dbReference type="NCBI Taxonomy" id="1437360"/>
    <lineage>
        <taxon>Bacteria</taxon>
        <taxon>Pseudomonadati</taxon>
        <taxon>Pseudomonadota</taxon>
        <taxon>Alphaproteobacteria</taxon>
        <taxon>Hyphomicrobiales</taxon>
        <taxon>Nitrobacteraceae</taxon>
        <taxon>Bradyrhizobium</taxon>
    </lineage>
</organism>
<evidence type="ECO:0000256" key="2">
    <source>
        <dbReference type="ARBA" id="ARBA00009437"/>
    </source>
</evidence>
<keyword evidence="5" id="KW-0804">Transcription</keyword>
<feature type="domain" description="HTH lysR-type" evidence="6">
    <location>
        <begin position="10"/>
        <end position="65"/>
    </location>
</feature>
<dbReference type="Pfam" id="PF00126">
    <property type="entry name" value="HTH_1"/>
    <property type="match status" value="1"/>
</dbReference>
<dbReference type="AlphaFoldDB" id="A0A1M5PYW5"/>
<protein>
    <submittedName>
        <fullName evidence="7">Transcriptional regulator, LysR family</fullName>
    </submittedName>
</protein>
<dbReference type="Proteomes" id="UP000190675">
    <property type="component" value="Chromosome I"/>
</dbReference>
<comment type="similarity">
    <text evidence="2">Belongs to the LysR transcriptional regulatory family.</text>
</comment>
<dbReference type="Pfam" id="PF03466">
    <property type="entry name" value="LysR_substrate"/>
    <property type="match status" value="1"/>
</dbReference>
<name>A0A1M5PYW5_9BRAD</name>
<dbReference type="InterPro" id="IPR005119">
    <property type="entry name" value="LysR_subst-bd"/>
</dbReference>
<sequence>MSLPIQRAHLDGLVVFVAVAELRGFRAAARQLGVTPSAISQTIRALEQRVGAPLLSRTTRSVGLTEAGERLLVHARPAMEMLSLGLDAAASLGDDVSGRLRINLPRAILPLLANRLLPDFLEAYPNVQLELCGDDNFIDIVEQGFDAGIRMARSVPTDMIAVPITPRIRFAVIAAPSYVRKRGRPSRPRELVQFNCIQLRRSTGGIFDWDFVEDGKPVKVPINGSLIVNDVEVCLRAVLRGVGFARLPISLVMSYIEKGEMETALDEYAVERPGLMLYYPSRSQSLPKLRAFAHFAQKRMRRDFRAGDYLPTVLH</sequence>
<keyword evidence="3" id="KW-0805">Transcription regulation</keyword>
<proteinExistence type="inferred from homology"/>
<dbReference type="SUPFAM" id="SSF53850">
    <property type="entry name" value="Periplasmic binding protein-like II"/>
    <property type="match status" value="1"/>
</dbReference>
<keyword evidence="4" id="KW-0238">DNA-binding</keyword>
<accession>A0A1M5PYW5</accession>
<dbReference type="EMBL" id="LT670818">
    <property type="protein sequence ID" value="SHH06383.1"/>
    <property type="molecule type" value="Genomic_DNA"/>
</dbReference>
<comment type="function">
    <text evidence="1">NodD regulates the expression of the nodABCFE genes which encode other nodulation proteins. NodD is also a negative regulator of its own expression. Binds flavonoids as inducers.</text>
</comment>
<reference evidence="7 8" key="1">
    <citation type="submission" date="2016-11" db="EMBL/GenBank/DDBJ databases">
        <authorList>
            <person name="Jaros S."/>
            <person name="Januszkiewicz K."/>
            <person name="Wedrychowicz H."/>
        </authorList>
    </citation>
    <scope>NUCLEOTIDE SEQUENCE [LARGE SCALE GENOMIC DNA]</scope>
    <source>
        <strain evidence="7 8">GAS242</strain>
    </source>
</reference>
<dbReference type="InterPro" id="IPR036388">
    <property type="entry name" value="WH-like_DNA-bd_sf"/>
</dbReference>
<dbReference type="PROSITE" id="PS50931">
    <property type="entry name" value="HTH_LYSR"/>
    <property type="match status" value="1"/>
</dbReference>
<evidence type="ECO:0000256" key="1">
    <source>
        <dbReference type="ARBA" id="ARBA00003502"/>
    </source>
</evidence>
<dbReference type="Gene3D" id="1.10.10.10">
    <property type="entry name" value="Winged helix-like DNA-binding domain superfamily/Winged helix DNA-binding domain"/>
    <property type="match status" value="1"/>
</dbReference>
<dbReference type="PANTHER" id="PTHR30537">
    <property type="entry name" value="HTH-TYPE TRANSCRIPTIONAL REGULATOR"/>
    <property type="match status" value="1"/>
</dbReference>
<dbReference type="PRINTS" id="PR00039">
    <property type="entry name" value="HTHLYSR"/>
</dbReference>
<evidence type="ECO:0000313" key="8">
    <source>
        <dbReference type="Proteomes" id="UP000190675"/>
    </source>
</evidence>
<dbReference type="InterPro" id="IPR058163">
    <property type="entry name" value="LysR-type_TF_proteobact-type"/>
</dbReference>
<evidence type="ECO:0000313" key="7">
    <source>
        <dbReference type="EMBL" id="SHH06383.1"/>
    </source>
</evidence>
<dbReference type="PANTHER" id="PTHR30537:SF1">
    <property type="entry name" value="HTH-TYPE TRANSCRIPTIONAL REGULATOR PGRR"/>
    <property type="match status" value="1"/>
</dbReference>
<evidence type="ECO:0000256" key="4">
    <source>
        <dbReference type="ARBA" id="ARBA00023125"/>
    </source>
</evidence>
<dbReference type="SUPFAM" id="SSF46785">
    <property type="entry name" value="Winged helix' DNA-binding domain"/>
    <property type="match status" value="1"/>
</dbReference>